<evidence type="ECO:0000313" key="2">
    <source>
        <dbReference type="Proteomes" id="UP000775213"/>
    </source>
</evidence>
<name>A0AAV7GLB1_DENCH</name>
<gene>
    <name evidence="1" type="ORF">IEQ34_014180</name>
</gene>
<protein>
    <submittedName>
        <fullName evidence="1">Uncharacterized protein</fullName>
    </submittedName>
</protein>
<dbReference type="AlphaFoldDB" id="A0AAV7GLB1"/>
<sequence length="75" mass="8545">MWPAFRAGLDQQVLTGGAEETRTCSSFFRRISSTFRWLLEWMLLTKVGLQAGRYSGSKRPDLKRTPHALQSVFAP</sequence>
<accession>A0AAV7GLB1</accession>
<dbReference type="Proteomes" id="UP000775213">
    <property type="component" value="Unassembled WGS sequence"/>
</dbReference>
<reference evidence="1 2" key="1">
    <citation type="journal article" date="2021" name="Hortic Res">
        <title>Chromosome-scale assembly of the Dendrobium chrysotoxum genome enhances the understanding of orchid evolution.</title>
        <authorList>
            <person name="Zhang Y."/>
            <person name="Zhang G.Q."/>
            <person name="Zhang D."/>
            <person name="Liu X.D."/>
            <person name="Xu X.Y."/>
            <person name="Sun W.H."/>
            <person name="Yu X."/>
            <person name="Zhu X."/>
            <person name="Wang Z.W."/>
            <person name="Zhao X."/>
            <person name="Zhong W.Y."/>
            <person name="Chen H."/>
            <person name="Yin W.L."/>
            <person name="Huang T."/>
            <person name="Niu S.C."/>
            <person name="Liu Z.J."/>
        </authorList>
    </citation>
    <scope>NUCLEOTIDE SEQUENCE [LARGE SCALE GENOMIC DNA]</scope>
    <source>
        <strain evidence="1">Lindl</strain>
    </source>
</reference>
<organism evidence="1 2">
    <name type="scientific">Dendrobium chrysotoxum</name>
    <name type="common">Orchid</name>
    <dbReference type="NCBI Taxonomy" id="161865"/>
    <lineage>
        <taxon>Eukaryota</taxon>
        <taxon>Viridiplantae</taxon>
        <taxon>Streptophyta</taxon>
        <taxon>Embryophyta</taxon>
        <taxon>Tracheophyta</taxon>
        <taxon>Spermatophyta</taxon>
        <taxon>Magnoliopsida</taxon>
        <taxon>Liliopsida</taxon>
        <taxon>Asparagales</taxon>
        <taxon>Orchidaceae</taxon>
        <taxon>Epidendroideae</taxon>
        <taxon>Malaxideae</taxon>
        <taxon>Dendrobiinae</taxon>
        <taxon>Dendrobium</taxon>
    </lineage>
</organism>
<proteinExistence type="predicted"/>
<dbReference type="EMBL" id="JAGFBR010000013">
    <property type="protein sequence ID" value="KAH0456273.1"/>
    <property type="molecule type" value="Genomic_DNA"/>
</dbReference>
<keyword evidence="2" id="KW-1185">Reference proteome</keyword>
<evidence type="ECO:0000313" key="1">
    <source>
        <dbReference type="EMBL" id="KAH0456273.1"/>
    </source>
</evidence>
<comment type="caution">
    <text evidence="1">The sequence shown here is derived from an EMBL/GenBank/DDBJ whole genome shotgun (WGS) entry which is preliminary data.</text>
</comment>